<dbReference type="GO" id="GO:0004825">
    <property type="term" value="F:methionine-tRNA ligase activity"/>
    <property type="evidence" value="ECO:0007669"/>
    <property type="project" value="UniProtKB-UniRule"/>
</dbReference>
<keyword evidence="8 13" id="KW-0067">ATP-binding</keyword>
<keyword evidence="13" id="KW-0862">Zinc</keyword>
<evidence type="ECO:0000256" key="12">
    <source>
        <dbReference type="ARBA" id="ARBA00047364"/>
    </source>
</evidence>
<evidence type="ECO:0000256" key="3">
    <source>
        <dbReference type="ARBA" id="ARBA00011738"/>
    </source>
</evidence>
<dbReference type="InterPro" id="IPR023457">
    <property type="entry name" value="Met-tRNA_synth_2"/>
</dbReference>
<keyword evidence="9 13" id="KW-0694">RNA-binding</keyword>
<evidence type="ECO:0000256" key="13">
    <source>
        <dbReference type="HAMAP-Rule" id="MF_01228"/>
    </source>
</evidence>
<feature type="binding site" evidence="13">
    <location>
        <position position="130"/>
    </location>
    <ligand>
        <name>Zn(2+)</name>
        <dbReference type="ChEBI" id="CHEBI:29105"/>
    </ligand>
</feature>
<evidence type="ECO:0000256" key="2">
    <source>
        <dbReference type="ARBA" id="ARBA00004496"/>
    </source>
</evidence>
<comment type="function">
    <text evidence="1 13">Is required not only for elongation of protein synthesis but also for the initiation of all mRNA translation through initiator tRNA(fMet) aminoacylation.</text>
</comment>
<dbReference type="InterPro" id="IPR004495">
    <property type="entry name" value="Met-tRNA-synth_bsu_C"/>
</dbReference>
<dbReference type="PANTHER" id="PTHR43326">
    <property type="entry name" value="METHIONYL-TRNA SYNTHETASE"/>
    <property type="match status" value="1"/>
</dbReference>
<feature type="compositionally biased region" description="Basic and acidic residues" evidence="14">
    <location>
        <begin position="542"/>
        <end position="555"/>
    </location>
</feature>
<feature type="binding site" evidence="13">
    <location>
        <position position="146"/>
    </location>
    <ligand>
        <name>Zn(2+)</name>
        <dbReference type="ChEBI" id="CHEBI:29105"/>
    </ligand>
</feature>
<comment type="cofactor">
    <cofactor evidence="13">
        <name>Zn(2+)</name>
        <dbReference type="ChEBI" id="CHEBI:29105"/>
    </cofactor>
    <text evidence="13">Binds 1 zinc ion per subunit.</text>
</comment>
<dbReference type="Gene3D" id="1.10.730.10">
    <property type="entry name" value="Isoleucyl-tRNA Synthetase, Domain 1"/>
    <property type="match status" value="1"/>
</dbReference>
<evidence type="ECO:0000313" key="17">
    <source>
        <dbReference type="Proteomes" id="UP000002139"/>
    </source>
</evidence>
<feature type="region of interest" description="Disordered" evidence="14">
    <location>
        <begin position="538"/>
        <end position="587"/>
    </location>
</feature>
<keyword evidence="13" id="KW-0479">Metal-binding</keyword>
<dbReference type="CDD" id="cd07957">
    <property type="entry name" value="Anticodon_Ia_Met"/>
    <property type="match status" value="1"/>
</dbReference>
<dbReference type="Pfam" id="PF01588">
    <property type="entry name" value="tRNA_bind"/>
    <property type="match status" value="1"/>
</dbReference>
<keyword evidence="4 13" id="KW-0963">Cytoplasm</keyword>
<evidence type="ECO:0000256" key="11">
    <source>
        <dbReference type="ARBA" id="ARBA00023146"/>
    </source>
</evidence>
<dbReference type="EMBL" id="AM746676">
    <property type="protein sequence ID" value="CAN90284.1"/>
    <property type="molecule type" value="Genomic_DNA"/>
</dbReference>
<evidence type="ECO:0000256" key="7">
    <source>
        <dbReference type="ARBA" id="ARBA00022741"/>
    </source>
</evidence>
<dbReference type="InterPro" id="IPR002547">
    <property type="entry name" value="tRNA-bd_dom"/>
</dbReference>
<reference evidence="16 17" key="1">
    <citation type="journal article" date="2007" name="Nat. Biotechnol.">
        <title>Complete genome sequence of the myxobacterium Sorangium cellulosum.</title>
        <authorList>
            <person name="Schneiker S."/>
            <person name="Perlova O."/>
            <person name="Kaiser O."/>
            <person name="Gerth K."/>
            <person name="Alici A."/>
            <person name="Altmeyer M.O."/>
            <person name="Bartels D."/>
            <person name="Bekel T."/>
            <person name="Beyer S."/>
            <person name="Bode E."/>
            <person name="Bode H.B."/>
            <person name="Bolten C.J."/>
            <person name="Choudhuri J.V."/>
            <person name="Doss S."/>
            <person name="Elnakady Y.A."/>
            <person name="Frank B."/>
            <person name="Gaigalat L."/>
            <person name="Goesmann A."/>
            <person name="Groeger C."/>
            <person name="Gross F."/>
            <person name="Jelsbak L."/>
            <person name="Jelsbak L."/>
            <person name="Kalinowski J."/>
            <person name="Kegler C."/>
            <person name="Knauber T."/>
            <person name="Konietzny S."/>
            <person name="Kopp M."/>
            <person name="Krause L."/>
            <person name="Krug D."/>
            <person name="Linke B."/>
            <person name="Mahmud T."/>
            <person name="Martinez-Arias R."/>
            <person name="McHardy A.C."/>
            <person name="Merai M."/>
            <person name="Meyer F."/>
            <person name="Mormann S."/>
            <person name="Munoz-Dorado J."/>
            <person name="Perez J."/>
            <person name="Pradella S."/>
            <person name="Rachid S."/>
            <person name="Raddatz G."/>
            <person name="Rosenau F."/>
            <person name="Rueckert C."/>
            <person name="Sasse F."/>
            <person name="Scharfe M."/>
            <person name="Schuster S.C."/>
            <person name="Suen G."/>
            <person name="Treuner-Lange A."/>
            <person name="Velicer G.J."/>
            <person name="Vorholter F.-J."/>
            <person name="Weissman K.J."/>
            <person name="Welch R.D."/>
            <person name="Wenzel S.C."/>
            <person name="Whitworth D.E."/>
            <person name="Wilhelm S."/>
            <person name="Wittmann C."/>
            <person name="Bloecker H."/>
            <person name="Puehler A."/>
            <person name="Mueller R."/>
        </authorList>
    </citation>
    <scope>NUCLEOTIDE SEQUENCE [LARGE SCALE GENOMIC DNA]</scope>
    <source>
        <strain evidence="17">So ce56</strain>
    </source>
</reference>
<dbReference type="PANTHER" id="PTHR43326:SF1">
    <property type="entry name" value="METHIONINE--TRNA LIGASE, MITOCHONDRIAL"/>
    <property type="match status" value="1"/>
</dbReference>
<dbReference type="FunFam" id="2.170.220.10:FF:000001">
    <property type="entry name" value="methionine--tRNA ligase, mitochondrial"/>
    <property type="match status" value="1"/>
</dbReference>
<dbReference type="HAMAP" id="MF_01228">
    <property type="entry name" value="Met_tRNA_synth_type2"/>
    <property type="match status" value="1"/>
</dbReference>
<dbReference type="InterPro" id="IPR009080">
    <property type="entry name" value="tRNAsynth_Ia_anticodon-bd"/>
</dbReference>
<dbReference type="eggNOG" id="COG0143">
    <property type="taxonomic scope" value="Bacteria"/>
</dbReference>
<proteinExistence type="inferred from homology"/>
<dbReference type="GO" id="GO:0000049">
    <property type="term" value="F:tRNA binding"/>
    <property type="evidence" value="ECO:0007669"/>
    <property type="project" value="UniProtKB-UniRule"/>
</dbReference>
<keyword evidence="11 13" id="KW-0030">Aminoacyl-tRNA synthetase</keyword>
<dbReference type="PRINTS" id="PR01041">
    <property type="entry name" value="TRNASYNTHMET"/>
</dbReference>
<keyword evidence="10 13" id="KW-0648">Protein biosynthesis</keyword>
<comment type="catalytic activity">
    <reaction evidence="12 13">
        <text>tRNA(Met) + L-methionine + ATP = L-methionyl-tRNA(Met) + AMP + diphosphate</text>
        <dbReference type="Rhea" id="RHEA:13481"/>
        <dbReference type="Rhea" id="RHEA-COMP:9667"/>
        <dbReference type="Rhea" id="RHEA-COMP:9698"/>
        <dbReference type="ChEBI" id="CHEBI:30616"/>
        <dbReference type="ChEBI" id="CHEBI:33019"/>
        <dbReference type="ChEBI" id="CHEBI:57844"/>
        <dbReference type="ChEBI" id="CHEBI:78442"/>
        <dbReference type="ChEBI" id="CHEBI:78530"/>
        <dbReference type="ChEBI" id="CHEBI:456215"/>
        <dbReference type="EC" id="6.1.1.10"/>
    </reaction>
</comment>
<evidence type="ECO:0000256" key="10">
    <source>
        <dbReference type="ARBA" id="ARBA00022917"/>
    </source>
</evidence>
<dbReference type="Gene3D" id="2.170.220.10">
    <property type="match status" value="1"/>
</dbReference>
<dbReference type="InterPro" id="IPR015413">
    <property type="entry name" value="Methionyl/Leucyl_tRNA_Synth"/>
</dbReference>
<keyword evidence="6 13" id="KW-0436">Ligase</keyword>
<dbReference type="Proteomes" id="UP000002139">
    <property type="component" value="Chromosome"/>
</dbReference>
<dbReference type="InterPro" id="IPR033911">
    <property type="entry name" value="MetRS_core"/>
</dbReference>
<dbReference type="HOGENOM" id="CLU_009710_9_4_7"/>
<dbReference type="Pfam" id="PF09334">
    <property type="entry name" value="tRNA-synt_1g"/>
    <property type="match status" value="3"/>
</dbReference>
<evidence type="ECO:0000256" key="5">
    <source>
        <dbReference type="ARBA" id="ARBA00022555"/>
    </source>
</evidence>
<dbReference type="STRING" id="448385.sce0127"/>
<dbReference type="GO" id="GO:0005737">
    <property type="term" value="C:cytoplasm"/>
    <property type="evidence" value="ECO:0007669"/>
    <property type="project" value="UniProtKB-SubCell"/>
</dbReference>
<feature type="binding site" evidence="13">
    <location>
        <position position="127"/>
    </location>
    <ligand>
        <name>Zn(2+)</name>
        <dbReference type="ChEBI" id="CHEBI:29105"/>
    </ligand>
</feature>
<evidence type="ECO:0000256" key="14">
    <source>
        <dbReference type="SAM" id="MobiDB-lite"/>
    </source>
</evidence>
<dbReference type="eggNOG" id="COG0073">
    <property type="taxonomic scope" value="Bacteria"/>
</dbReference>
<keyword evidence="5 13" id="KW-0820">tRNA-binding</keyword>
<gene>
    <name evidence="16" type="primary">metG1</name>
    <name evidence="13" type="synonym">metG</name>
    <name evidence="16" type="ordered locus">sce0127</name>
</gene>
<dbReference type="Gene3D" id="3.40.50.620">
    <property type="entry name" value="HUPs"/>
    <property type="match status" value="1"/>
</dbReference>
<comment type="subcellular location">
    <subcellularLocation>
        <location evidence="2 13">Cytoplasm</location>
    </subcellularLocation>
</comment>
<dbReference type="GO" id="GO:0046872">
    <property type="term" value="F:metal ion binding"/>
    <property type="evidence" value="ECO:0007669"/>
    <property type="project" value="UniProtKB-KW"/>
</dbReference>
<dbReference type="InterPro" id="IPR012340">
    <property type="entry name" value="NA-bd_OB-fold"/>
</dbReference>
<dbReference type="InterPro" id="IPR041872">
    <property type="entry name" value="Anticodon_Met"/>
</dbReference>
<dbReference type="SUPFAM" id="SSF52374">
    <property type="entry name" value="Nucleotidylyl transferase"/>
    <property type="match status" value="1"/>
</dbReference>
<evidence type="ECO:0000256" key="8">
    <source>
        <dbReference type="ARBA" id="ARBA00022840"/>
    </source>
</evidence>
<dbReference type="GO" id="GO:0006431">
    <property type="term" value="P:methionyl-tRNA aminoacylation"/>
    <property type="evidence" value="ECO:0007669"/>
    <property type="project" value="UniProtKB-UniRule"/>
</dbReference>
<dbReference type="GO" id="GO:0005524">
    <property type="term" value="F:ATP binding"/>
    <property type="evidence" value="ECO:0007669"/>
    <property type="project" value="UniProtKB-UniRule"/>
</dbReference>
<dbReference type="NCBIfam" id="TIGR00398">
    <property type="entry name" value="metG"/>
    <property type="match status" value="1"/>
</dbReference>
<keyword evidence="7 13" id="KW-0547">Nucleotide-binding</keyword>
<dbReference type="KEGG" id="scl:sce0127"/>
<evidence type="ECO:0000256" key="4">
    <source>
        <dbReference type="ARBA" id="ARBA00022490"/>
    </source>
</evidence>
<evidence type="ECO:0000256" key="9">
    <source>
        <dbReference type="ARBA" id="ARBA00022884"/>
    </source>
</evidence>
<dbReference type="CDD" id="cd02800">
    <property type="entry name" value="tRNA_bind_EcMetRS_like"/>
    <property type="match status" value="1"/>
</dbReference>
<evidence type="ECO:0000313" key="16">
    <source>
        <dbReference type="EMBL" id="CAN90284.1"/>
    </source>
</evidence>
<feature type="short sequence motif" description="'KMSKS' region" evidence="13">
    <location>
        <begin position="297"/>
        <end position="301"/>
    </location>
</feature>
<dbReference type="Pfam" id="PF19303">
    <property type="entry name" value="Anticodon_3"/>
    <property type="match status" value="1"/>
</dbReference>
<organism evidence="16 17">
    <name type="scientific">Sorangium cellulosum (strain So ce56)</name>
    <name type="common">Polyangium cellulosum (strain So ce56)</name>
    <dbReference type="NCBI Taxonomy" id="448385"/>
    <lineage>
        <taxon>Bacteria</taxon>
        <taxon>Pseudomonadati</taxon>
        <taxon>Myxococcota</taxon>
        <taxon>Polyangia</taxon>
        <taxon>Polyangiales</taxon>
        <taxon>Polyangiaceae</taxon>
        <taxon>Sorangium</taxon>
    </lineage>
</organism>
<dbReference type="AlphaFoldDB" id="A9GLJ7"/>
<evidence type="ECO:0000256" key="1">
    <source>
        <dbReference type="ARBA" id="ARBA00003314"/>
    </source>
</evidence>
<sequence length="696" mass="75548">MASRFYVTTPIYYINDVPHLGTAYTTIAADVLCRYHRLRGHESRMLTGTDEHGLKIQRAAEARGVAPGAHADEIAAVFRATWPKLGCAPDDFIRTSEPRHKKAVQELWSRIKARGDIYLGHYEGLYCVGCEAYYTEKDLEQPGNVCPLHKKPAESVKEESYFFRLSRYGDALLDYYKRNPTFVQPASRLNEVVSFVREGLQDLSVSRTTFEWGIPVPDDPKHVMYVWFDALANYMTALREPEDNTRFWPADVHLVGKDILRFHAVYWPAFLLSAGYGEAELPRQVFAHGFLTYSGQKMSKTLRNTISPVEVATALSEAAAAALPGGPGAAAGAPLVGVDVVRYCLMRAISFGQDGDFSLQDVLSRYGSELGNALGNLLNRVLPFAEEVPAKGALGPLEEELAGAQRQAAAAAATAFDANQPTRALDAIWTVIAAANLYIDKAAPWVAKKTDPARLGTIIATLIEQLEAISVMISPVMPVVAGRMREQLGLPPIAFEEGSDRWPMALPSRAPGEKLHRGSPIFPRLEKEKEAELLARFAPPRPDAEPGKADAKAGAKVDAQAGAKADSKAAPAASGGAEVAAPPARQGKSPVAFDDFARLDLRIGVVTSAERVKKKDRLLDLRVDTGDGAPRRIISGIAASYAPEELVGKRIVVICNLPPRDFGKGLVSEGMLLTAEVEGRVRTITVEDAAPGTPVF</sequence>
<dbReference type="Gene3D" id="2.40.50.140">
    <property type="entry name" value="Nucleic acid-binding proteins"/>
    <property type="match status" value="1"/>
</dbReference>
<dbReference type="CDD" id="cd00814">
    <property type="entry name" value="MetRS_core"/>
    <property type="match status" value="1"/>
</dbReference>
<feature type="compositionally biased region" description="Low complexity" evidence="14">
    <location>
        <begin position="556"/>
        <end position="584"/>
    </location>
</feature>
<dbReference type="PROSITE" id="PS50886">
    <property type="entry name" value="TRBD"/>
    <property type="match status" value="1"/>
</dbReference>
<evidence type="ECO:0000259" key="15">
    <source>
        <dbReference type="PROSITE" id="PS50886"/>
    </source>
</evidence>
<dbReference type="EC" id="6.1.1.10" evidence="13"/>
<dbReference type="SUPFAM" id="SSF47323">
    <property type="entry name" value="Anticodon-binding domain of a subclass of class I aminoacyl-tRNA synthetases"/>
    <property type="match status" value="1"/>
</dbReference>
<comment type="subunit">
    <text evidence="3 13">Homodimer.</text>
</comment>
<name>A9GLJ7_SORC5</name>
<comment type="caution">
    <text evidence="13">Lacks conserved residue(s) required for the propagation of feature annotation.</text>
</comment>
<dbReference type="BioCyc" id="SCEL448385:SCE_RS00645-MONOMER"/>
<dbReference type="InterPro" id="IPR014758">
    <property type="entry name" value="Met-tRNA_synth"/>
</dbReference>
<keyword evidence="17" id="KW-1185">Reference proteome</keyword>
<dbReference type="SUPFAM" id="SSF50249">
    <property type="entry name" value="Nucleic acid-binding proteins"/>
    <property type="match status" value="1"/>
</dbReference>
<dbReference type="RefSeq" id="WP_012232762.1">
    <property type="nucleotide sequence ID" value="NC_010162.1"/>
</dbReference>
<comment type="similarity">
    <text evidence="13">Belongs to the class-I aminoacyl-tRNA synthetase family. MetG type 2A subfamily.</text>
</comment>
<feature type="binding site" evidence="13">
    <location>
        <position position="149"/>
    </location>
    <ligand>
        <name>Zn(2+)</name>
        <dbReference type="ChEBI" id="CHEBI:29105"/>
    </ligand>
</feature>
<protein>
    <recommendedName>
        <fullName evidence="13">Methionine--tRNA ligase</fullName>
        <ecNumber evidence="13">6.1.1.10</ecNumber>
    </recommendedName>
    <alternativeName>
        <fullName evidence="13">Methionyl-tRNA synthetase</fullName>
        <shortName evidence="13">MetRS</shortName>
    </alternativeName>
</protein>
<feature type="domain" description="TRNA-binding" evidence="15">
    <location>
        <begin position="595"/>
        <end position="696"/>
    </location>
</feature>
<dbReference type="InterPro" id="IPR014729">
    <property type="entry name" value="Rossmann-like_a/b/a_fold"/>
</dbReference>
<dbReference type="OrthoDB" id="9810191at2"/>
<accession>A9GLJ7</accession>
<evidence type="ECO:0000256" key="6">
    <source>
        <dbReference type="ARBA" id="ARBA00022598"/>
    </source>
</evidence>